<protein>
    <recommendedName>
        <fullName evidence="3">Next to BRCA1 central domain-containing protein</fullName>
    </recommendedName>
</protein>
<organism evidence="1 2">
    <name type="scientific">Anaerococcus faecalis</name>
    <dbReference type="NCBI Taxonomy" id="2742993"/>
    <lineage>
        <taxon>Bacteria</taxon>
        <taxon>Bacillati</taxon>
        <taxon>Bacillota</taxon>
        <taxon>Tissierellia</taxon>
        <taxon>Tissierellales</taxon>
        <taxon>Peptoniphilaceae</taxon>
        <taxon>Anaerococcus</taxon>
    </lineage>
</organism>
<accession>A0ABX2NAM1</accession>
<evidence type="ECO:0000313" key="1">
    <source>
        <dbReference type="EMBL" id="NVF11715.1"/>
    </source>
</evidence>
<reference evidence="1 2" key="1">
    <citation type="submission" date="2020-06" db="EMBL/GenBank/DDBJ databases">
        <title>Anaerococcus sp. nov., isolated form swine feces.</title>
        <authorList>
            <person name="Yu S."/>
        </authorList>
    </citation>
    <scope>NUCLEOTIDE SEQUENCE [LARGE SCALE GENOMIC DNA]</scope>
    <source>
        <strain evidence="1 2">AGMB00486</strain>
    </source>
</reference>
<dbReference type="EMBL" id="JABVBA010000006">
    <property type="protein sequence ID" value="NVF11715.1"/>
    <property type="molecule type" value="Genomic_DNA"/>
</dbReference>
<evidence type="ECO:0000313" key="2">
    <source>
        <dbReference type="Proteomes" id="UP000540919"/>
    </source>
</evidence>
<dbReference type="Gene3D" id="2.60.40.10">
    <property type="entry name" value="Immunoglobulins"/>
    <property type="match status" value="1"/>
</dbReference>
<gene>
    <name evidence="1" type="ORF">HV819_06925</name>
</gene>
<name>A0ABX2NAM1_9FIRM</name>
<dbReference type="InterPro" id="IPR013783">
    <property type="entry name" value="Ig-like_fold"/>
</dbReference>
<proteinExistence type="predicted"/>
<dbReference type="Proteomes" id="UP000540919">
    <property type="component" value="Unassembled WGS sequence"/>
</dbReference>
<comment type="caution">
    <text evidence="1">The sequence shown here is derived from an EMBL/GenBank/DDBJ whole genome shotgun (WGS) entry which is preliminary data.</text>
</comment>
<sequence length="271" mass="31176">MNFSECSLPIQKSCKPKISNQGMFVFKLFEALDCNPTNALRYSDHDYEKKLCNGSKKLTDKMKKDALASFSEEKLSNFCFENIQDSNLQNLSISFGFSKSIIPDKKMLSLAIARQYHLIFTSKKNDVENIIISEYQKIEAGHISNGIKYHKALYDGDSANRISSIEWIDAKTYEVIQVKINILNSGSVPWINRRLIFKQEKTSCPIPKAEREINIPDIEPNNYFTKTIEFETRGSEGEFVCHYIMQDSDGNDCFPNRNTFDIRIKVTFIPD</sequence>
<evidence type="ECO:0008006" key="3">
    <source>
        <dbReference type="Google" id="ProtNLM"/>
    </source>
</evidence>
<keyword evidence="2" id="KW-1185">Reference proteome</keyword>
<dbReference type="RefSeq" id="WP_150891221.1">
    <property type="nucleotide sequence ID" value="NZ_JABVBA010000006.1"/>
</dbReference>